<protein>
    <submittedName>
        <fullName evidence="1">Uncharacterized protein</fullName>
    </submittedName>
</protein>
<evidence type="ECO:0000313" key="2">
    <source>
        <dbReference type="Proteomes" id="UP001162501"/>
    </source>
</evidence>
<reference evidence="1" key="2">
    <citation type="submission" date="2025-03" db="EMBL/GenBank/DDBJ databases">
        <authorList>
            <consortium name="ELIXIR-Norway"/>
            <consortium name="Elixir Norway"/>
        </authorList>
    </citation>
    <scope>NUCLEOTIDE SEQUENCE</scope>
</reference>
<accession>A0AC59Y1W3</accession>
<organism evidence="1 2">
    <name type="scientific">Rangifer tarandus platyrhynchus</name>
    <name type="common">Svalbard reindeer</name>
    <dbReference type="NCBI Taxonomy" id="3082113"/>
    <lineage>
        <taxon>Eukaryota</taxon>
        <taxon>Metazoa</taxon>
        <taxon>Chordata</taxon>
        <taxon>Craniata</taxon>
        <taxon>Vertebrata</taxon>
        <taxon>Euteleostomi</taxon>
        <taxon>Mammalia</taxon>
        <taxon>Eutheria</taxon>
        <taxon>Laurasiatheria</taxon>
        <taxon>Artiodactyla</taxon>
        <taxon>Ruminantia</taxon>
        <taxon>Pecora</taxon>
        <taxon>Cervidae</taxon>
        <taxon>Odocoileinae</taxon>
        <taxon>Rangifer</taxon>
    </lineage>
</organism>
<dbReference type="Proteomes" id="UP001162501">
    <property type="component" value="Chromosome 1"/>
</dbReference>
<proteinExistence type="predicted"/>
<name>A0AC59Y1W3_RANTA</name>
<evidence type="ECO:0000313" key="1">
    <source>
        <dbReference type="EMBL" id="CAM9303902.1"/>
    </source>
</evidence>
<dbReference type="EMBL" id="OX596085">
    <property type="protein sequence ID" value="CAM9303902.1"/>
    <property type="molecule type" value="Genomic_DNA"/>
</dbReference>
<gene>
    <name evidence="1" type="ORF">MRATA1EN22A_LOCUS689</name>
</gene>
<reference evidence="1" key="1">
    <citation type="submission" date="2023-05" db="EMBL/GenBank/DDBJ databases">
        <authorList>
            <consortium name="ELIXIR-Norway"/>
        </authorList>
    </citation>
    <scope>NUCLEOTIDE SEQUENCE</scope>
</reference>
<sequence>MRMGQAWHSSWRDAKGQICITVGLGYGESPVLPHHGTPRGQASHKLPGSLAFCSGPEGAGVGWRLRTRAVSPAPAPYSACSELTDFTIPSLPTPRALPRVSAAISWQTGDSSLSRPRGNPMPWCQQRVSLGVWGMGLRLCRAQLPEGVEGL</sequence>